<organism evidence="1 2">
    <name type="scientific">Flaviaesturariibacter amylovorans</name>
    <dbReference type="NCBI Taxonomy" id="1084520"/>
    <lineage>
        <taxon>Bacteria</taxon>
        <taxon>Pseudomonadati</taxon>
        <taxon>Bacteroidota</taxon>
        <taxon>Chitinophagia</taxon>
        <taxon>Chitinophagales</taxon>
        <taxon>Chitinophagaceae</taxon>
        <taxon>Flaviaestuariibacter</taxon>
    </lineage>
</organism>
<sequence length="90" mass="10695">MYSYGLLEPGCYYLVQEKKDDSIKLIKVATETDHCLYVFYYEDQLVTGWRKKGDPIHDIVECLTDDHVASWEKAYNDNQEQDSYQEEDEE</sequence>
<dbReference type="RefSeq" id="WP_345254335.1">
    <property type="nucleotide sequence ID" value="NZ_BAABGY010000005.1"/>
</dbReference>
<reference evidence="2" key="1">
    <citation type="journal article" date="2019" name="Int. J. Syst. Evol. Microbiol.">
        <title>The Global Catalogue of Microorganisms (GCM) 10K type strain sequencing project: providing services to taxonomists for standard genome sequencing and annotation.</title>
        <authorList>
            <consortium name="The Broad Institute Genomics Platform"/>
            <consortium name="The Broad Institute Genome Sequencing Center for Infectious Disease"/>
            <person name="Wu L."/>
            <person name="Ma J."/>
        </authorList>
    </citation>
    <scope>NUCLEOTIDE SEQUENCE [LARGE SCALE GENOMIC DNA]</scope>
    <source>
        <strain evidence="2">JCM 17919</strain>
    </source>
</reference>
<gene>
    <name evidence="1" type="ORF">GCM10023184_12570</name>
</gene>
<dbReference type="EMBL" id="BAABGY010000005">
    <property type="protein sequence ID" value="GAA4324877.1"/>
    <property type="molecule type" value="Genomic_DNA"/>
</dbReference>
<name>A0ABP8GIB7_9BACT</name>
<protein>
    <submittedName>
        <fullName evidence="1">Uncharacterized protein</fullName>
    </submittedName>
</protein>
<dbReference type="Proteomes" id="UP001501725">
    <property type="component" value="Unassembled WGS sequence"/>
</dbReference>
<accession>A0ABP8GIB7</accession>
<proteinExistence type="predicted"/>
<evidence type="ECO:0000313" key="2">
    <source>
        <dbReference type="Proteomes" id="UP001501725"/>
    </source>
</evidence>
<keyword evidence="2" id="KW-1185">Reference proteome</keyword>
<comment type="caution">
    <text evidence="1">The sequence shown here is derived from an EMBL/GenBank/DDBJ whole genome shotgun (WGS) entry which is preliminary data.</text>
</comment>
<evidence type="ECO:0000313" key="1">
    <source>
        <dbReference type="EMBL" id="GAA4324877.1"/>
    </source>
</evidence>